<protein>
    <submittedName>
        <fullName evidence="3">NADPH-dependent F420 reductase</fullName>
    </submittedName>
</protein>
<dbReference type="EMBL" id="JBHTAJ010000007">
    <property type="protein sequence ID" value="MFC7178974.1"/>
    <property type="molecule type" value="Genomic_DNA"/>
</dbReference>
<gene>
    <name evidence="3" type="ORF">ACFQMG_05275</name>
</gene>
<organism evidence="3 4">
    <name type="scientific">Kitasatospora paranensis</name>
    <dbReference type="NCBI Taxonomy" id="258053"/>
    <lineage>
        <taxon>Bacteria</taxon>
        <taxon>Bacillati</taxon>
        <taxon>Actinomycetota</taxon>
        <taxon>Actinomycetes</taxon>
        <taxon>Kitasatosporales</taxon>
        <taxon>Streptomycetaceae</taxon>
        <taxon>Kitasatospora</taxon>
    </lineage>
</organism>
<dbReference type="InterPro" id="IPR028939">
    <property type="entry name" value="P5C_Rdtase_cat_N"/>
</dbReference>
<dbReference type="InterPro" id="IPR036291">
    <property type="entry name" value="NAD(P)-bd_dom_sf"/>
</dbReference>
<keyword evidence="4" id="KW-1185">Reference proteome</keyword>
<comment type="caution">
    <text evidence="3">The sequence shown here is derived from an EMBL/GenBank/DDBJ whole genome shotgun (WGS) entry which is preliminary data.</text>
</comment>
<proteinExistence type="predicted"/>
<dbReference type="InterPro" id="IPR051267">
    <property type="entry name" value="STEAP_metalloreductase"/>
</dbReference>
<reference evidence="4" key="1">
    <citation type="journal article" date="2019" name="Int. J. Syst. Evol. Microbiol.">
        <title>The Global Catalogue of Microorganisms (GCM) 10K type strain sequencing project: providing services to taxonomists for standard genome sequencing and annotation.</title>
        <authorList>
            <consortium name="The Broad Institute Genomics Platform"/>
            <consortium name="The Broad Institute Genome Sequencing Center for Infectious Disease"/>
            <person name="Wu L."/>
            <person name="Ma J."/>
        </authorList>
    </citation>
    <scope>NUCLEOTIDE SEQUENCE [LARGE SCALE GENOMIC DNA]</scope>
    <source>
        <strain evidence="4">CGMCC 1.12859</strain>
    </source>
</reference>
<evidence type="ECO:0000256" key="1">
    <source>
        <dbReference type="ARBA" id="ARBA00023002"/>
    </source>
</evidence>
<sequence>MQYAVLGTGVVGRTIAAKLASVGHEVAIGTRDPQATLARSEADAMGTPPFAHWHQDHPEVRLETFADATASADAVVNATSGAAALDVLARAGAENLDGKLLLDIANPLDFSQGMPPSLNPVNTDSLGEQIQRAFPGVKVVKTLNTMNSAVMVDPARVAGEHHVFVSGDDADAKKAATELLVSFGWPAAAVLDLGDITTARGTEMLLPIWLRLWGALGHADFNFHIQGARAAS</sequence>
<dbReference type="Gene3D" id="3.40.50.720">
    <property type="entry name" value="NAD(P)-binding Rossmann-like Domain"/>
    <property type="match status" value="1"/>
</dbReference>
<dbReference type="RefSeq" id="WP_380230544.1">
    <property type="nucleotide sequence ID" value="NZ_JBHSVH010000002.1"/>
</dbReference>
<dbReference type="PANTHER" id="PTHR14239:SF10">
    <property type="entry name" value="REDUCTASE"/>
    <property type="match status" value="1"/>
</dbReference>
<dbReference type="Pfam" id="PF03807">
    <property type="entry name" value="F420_oxidored"/>
    <property type="match status" value="1"/>
</dbReference>
<evidence type="ECO:0000313" key="3">
    <source>
        <dbReference type="EMBL" id="MFC7178974.1"/>
    </source>
</evidence>
<keyword evidence="1" id="KW-0560">Oxidoreductase</keyword>
<accession>A0ABW2FNY2</accession>
<name>A0ABW2FNY2_9ACTN</name>
<feature type="domain" description="Pyrroline-5-carboxylate reductase catalytic N-terminal" evidence="2">
    <location>
        <begin position="3"/>
        <end position="107"/>
    </location>
</feature>
<evidence type="ECO:0000259" key="2">
    <source>
        <dbReference type="Pfam" id="PF03807"/>
    </source>
</evidence>
<evidence type="ECO:0000313" key="4">
    <source>
        <dbReference type="Proteomes" id="UP001596435"/>
    </source>
</evidence>
<dbReference type="PANTHER" id="PTHR14239">
    <property type="entry name" value="DUDULIN-RELATED"/>
    <property type="match status" value="1"/>
</dbReference>
<dbReference type="SUPFAM" id="SSF51735">
    <property type="entry name" value="NAD(P)-binding Rossmann-fold domains"/>
    <property type="match status" value="1"/>
</dbReference>
<dbReference type="Proteomes" id="UP001596435">
    <property type="component" value="Unassembled WGS sequence"/>
</dbReference>